<organism evidence="7 8">
    <name type="scientific">Nocardiopsis algeriensis</name>
    <dbReference type="NCBI Taxonomy" id="1478215"/>
    <lineage>
        <taxon>Bacteria</taxon>
        <taxon>Bacillati</taxon>
        <taxon>Actinomycetota</taxon>
        <taxon>Actinomycetes</taxon>
        <taxon>Streptosporangiales</taxon>
        <taxon>Nocardiopsidaceae</taxon>
        <taxon>Nocardiopsis</taxon>
    </lineage>
</organism>
<evidence type="ECO:0000256" key="2">
    <source>
        <dbReference type="ARBA" id="ARBA00022692"/>
    </source>
</evidence>
<feature type="domain" description="DUF202" evidence="6">
    <location>
        <begin position="9"/>
        <end position="80"/>
    </location>
</feature>
<dbReference type="EMBL" id="JACHJO010000001">
    <property type="protein sequence ID" value="MBB6118496.1"/>
    <property type="molecule type" value="Genomic_DNA"/>
</dbReference>
<evidence type="ECO:0000256" key="5">
    <source>
        <dbReference type="SAM" id="Phobius"/>
    </source>
</evidence>
<feature type="transmembrane region" description="Helical" evidence="5">
    <location>
        <begin position="94"/>
        <end position="116"/>
    </location>
</feature>
<feature type="transmembrane region" description="Helical" evidence="5">
    <location>
        <begin position="52"/>
        <end position="73"/>
    </location>
</feature>
<dbReference type="RefSeq" id="WP_184286459.1">
    <property type="nucleotide sequence ID" value="NZ_JACHJO010000001.1"/>
</dbReference>
<keyword evidence="4 5" id="KW-0472">Membrane</keyword>
<name>A0A841IML7_9ACTN</name>
<comment type="subcellular location">
    <subcellularLocation>
        <location evidence="1">Endomembrane system</location>
        <topology evidence="1">Multi-pass membrane protein</topology>
    </subcellularLocation>
</comment>
<proteinExistence type="predicted"/>
<sequence>MTVPDDQRDPGLQPERTLLSWQRTLILLVAVGLLFLRGPLIPGSGAVPEAPLPVRAAVMGAVLVVAGGIALHLRRRWRRSGNGVPGAGRTPRNVGSPWTMVVLCAVVLALCAVQAATVL</sequence>
<evidence type="ECO:0000259" key="6">
    <source>
        <dbReference type="Pfam" id="PF02656"/>
    </source>
</evidence>
<gene>
    <name evidence="7" type="ORF">FHS13_000424</name>
</gene>
<keyword evidence="3 5" id="KW-1133">Transmembrane helix</keyword>
<dbReference type="GO" id="GO:0012505">
    <property type="term" value="C:endomembrane system"/>
    <property type="evidence" value="ECO:0007669"/>
    <property type="project" value="UniProtKB-SubCell"/>
</dbReference>
<feature type="transmembrane region" description="Helical" evidence="5">
    <location>
        <begin position="21"/>
        <end position="40"/>
    </location>
</feature>
<evidence type="ECO:0000256" key="3">
    <source>
        <dbReference type="ARBA" id="ARBA00022989"/>
    </source>
</evidence>
<evidence type="ECO:0000256" key="4">
    <source>
        <dbReference type="ARBA" id="ARBA00023136"/>
    </source>
</evidence>
<comment type="caution">
    <text evidence="7">The sequence shown here is derived from an EMBL/GenBank/DDBJ whole genome shotgun (WGS) entry which is preliminary data.</text>
</comment>
<reference evidence="7 8" key="1">
    <citation type="submission" date="2020-08" db="EMBL/GenBank/DDBJ databases">
        <title>Genomic Encyclopedia of Type Strains, Phase III (KMG-III): the genomes of soil and plant-associated and newly described type strains.</title>
        <authorList>
            <person name="Whitman W."/>
        </authorList>
    </citation>
    <scope>NUCLEOTIDE SEQUENCE [LARGE SCALE GENOMIC DNA]</scope>
    <source>
        <strain evidence="7 8">CECT 8712</strain>
    </source>
</reference>
<keyword evidence="2 5" id="KW-0812">Transmembrane</keyword>
<evidence type="ECO:0000256" key="1">
    <source>
        <dbReference type="ARBA" id="ARBA00004127"/>
    </source>
</evidence>
<dbReference type="Proteomes" id="UP000536604">
    <property type="component" value="Unassembled WGS sequence"/>
</dbReference>
<dbReference type="AlphaFoldDB" id="A0A841IML7"/>
<dbReference type="InterPro" id="IPR003807">
    <property type="entry name" value="DUF202"/>
</dbReference>
<evidence type="ECO:0000313" key="7">
    <source>
        <dbReference type="EMBL" id="MBB6118496.1"/>
    </source>
</evidence>
<accession>A0A841IML7</accession>
<evidence type="ECO:0000313" key="8">
    <source>
        <dbReference type="Proteomes" id="UP000536604"/>
    </source>
</evidence>
<keyword evidence="8" id="KW-1185">Reference proteome</keyword>
<protein>
    <submittedName>
        <fullName evidence="7">Uncharacterized membrane protein YidH (DUF202 family)</fullName>
    </submittedName>
</protein>
<dbReference type="Pfam" id="PF02656">
    <property type="entry name" value="DUF202"/>
    <property type="match status" value="1"/>
</dbReference>